<sequence length="654" mass="74866">MCGVFPYLYYKNGGGTFLITYSVAMILCGIPMFFQEVAIGQYLGSGGMTFVGQLCPILKGVGYAAMTLVFLLNVYYCIIIAWTLFYIMSSFSALPDLPWSGCDNWWNTDNCIAPTGKRHFRDIKLYKYHLLGISSGITEIEGIQYSLFVCLLLGWLAIYMIVRKGLHQSGKDNLVYGTISIRHTGYNASARSHSRRGLIQGLLYYITPRWEALLTPGPWMDGASQIFFAYSIGCGALPALGSFNKFHHNSYKCNDKLHRQHADLSYSWCRDFLHSGSPSTDPKFRCSRRCQKWTGISILTYPEVVLKLPGAPFWAVSFFIMLLMLGIDSEFCLVEAFITGLLDNWSQQLRPYRNSFTIMVILVMFILGIPMVTHGGMYTFQLMDYYSASGMSLLWVCFFQTIAISWLFGVENLCDCIEQMMGFRPNKLWKICWKYFAPITMLIIFVSQCLQYERLVYGDYKYPLWADIVGLCISFSSMVWIPAYAIYYVLTQPGSIIQNIRTGIQPNIKQRKISIRDETTGQLITQSKNQNHSKAVQCFCRKGNLFFRIKINSRKDILFLKDLTVVLIYISSISIAKVVSNDLSNCYLLPYNCEKIKKIPWYYNMFLFSLPNNLVYIVARLQGATGIQGLSNDFFNSVNKKEQRLFTYLSIIIH</sequence>
<name>A0ABQ9IW57_9CUCU</name>
<dbReference type="Pfam" id="PF00209">
    <property type="entry name" value="SNF"/>
    <property type="match status" value="1"/>
</dbReference>
<feature type="transmembrane region" description="Helical" evidence="8">
    <location>
        <begin position="558"/>
        <end position="579"/>
    </location>
</feature>
<keyword evidence="6 8" id="KW-1133">Transmembrane helix</keyword>
<feature type="transmembrane region" description="Helical" evidence="8">
    <location>
        <begin position="18"/>
        <end position="39"/>
    </location>
</feature>
<organism evidence="9 10">
    <name type="scientific">Molorchus minor</name>
    <dbReference type="NCBI Taxonomy" id="1323400"/>
    <lineage>
        <taxon>Eukaryota</taxon>
        <taxon>Metazoa</taxon>
        <taxon>Ecdysozoa</taxon>
        <taxon>Arthropoda</taxon>
        <taxon>Hexapoda</taxon>
        <taxon>Insecta</taxon>
        <taxon>Pterygota</taxon>
        <taxon>Neoptera</taxon>
        <taxon>Endopterygota</taxon>
        <taxon>Coleoptera</taxon>
        <taxon>Polyphaga</taxon>
        <taxon>Cucujiformia</taxon>
        <taxon>Chrysomeloidea</taxon>
        <taxon>Cerambycidae</taxon>
        <taxon>Lamiinae</taxon>
        <taxon>Monochamini</taxon>
        <taxon>Molorchus</taxon>
    </lineage>
</organism>
<proteinExistence type="inferred from homology"/>
<dbReference type="PRINTS" id="PR00176">
    <property type="entry name" value="NANEUSMPORT"/>
</dbReference>
<feature type="transmembrane region" description="Helical" evidence="8">
    <location>
        <begin position="293"/>
        <end position="310"/>
    </location>
</feature>
<feature type="transmembrane region" description="Helical" evidence="8">
    <location>
        <begin position="468"/>
        <end position="490"/>
    </location>
</feature>
<reference evidence="9" key="1">
    <citation type="journal article" date="2023" name="Insect Mol. Biol.">
        <title>Genome sequencing provides insights into the evolution of gene families encoding plant cell wall-degrading enzymes in longhorned beetles.</title>
        <authorList>
            <person name="Shin N.R."/>
            <person name="Okamura Y."/>
            <person name="Kirsch R."/>
            <person name="Pauchet Y."/>
        </authorList>
    </citation>
    <scope>NUCLEOTIDE SEQUENCE</scope>
    <source>
        <strain evidence="9">MMC_N1</strain>
    </source>
</reference>
<gene>
    <name evidence="9" type="ORF">NQ317_010455</name>
</gene>
<dbReference type="Proteomes" id="UP001162164">
    <property type="component" value="Unassembled WGS sequence"/>
</dbReference>
<evidence type="ECO:0000256" key="8">
    <source>
        <dbReference type="SAM" id="Phobius"/>
    </source>
</evidence>
<feature type="transmembrane region" description="Helical" evidence="8">
    <location>
        <begin position="599"/>
        <end position="619"/>
    </location>
</feature>
<feature type="transmembrane region" description="Helical" evidence="8">
    <location>
        <begin position="431"/>
        <end position="448"/>
    </location>
</feature>
<dbReference type="InterPro" id="IPR037272">
    <property type="entry name" value="SNS_sf"/>
</dbReference>
<dbReference type="PANTHER" id="PTHR11616">
    <property type="entry name" value="SODIUM/CHLORIDE DEPENDENT TRANSPORTER"/>
    <property type="match status" value="1"/>
</dbReference>
<evidence type="ECO:0000313" key="10">
    <source>
        <dbReference type="Proteomes" id="UP001162164"/>
    </source>
</evidence>
<accession>A0ABQ9IW57</accession>
<feature type="transmembrane region" description="Helical" evidence="8">
    <location>
        <begin position="316"/>
        <end position="342"/>
    </location>
</feature>
<feature type="transmembrane region" description="Helical" evidence="8">
    <location>
        <begin position="143"/>
        <end position="162"/>
    </location>
</feature>
<evidence type="ECO:0000313" key="9">
    <source>
        <dbReference type="EMBL" id="KAJ8967593.1"/>
    </source>
</evidence>
<feature type="transmembrane region" description="Helical" evidence="8">
    <location>
        <begin position="60"/>
        <end position="88"/>
    </location>
</feature>
<dbReference type="SUPFAM" id="SSF161070">
    <property type="entry name" value="SNF-like"/>
    <property type="match status" value="1"/>
</dbReference>
<keyword evidence="5" id="KW-0769">Symport</keyword>
<evidence type="ECO:0000256" key="4">
    <source>
        <dbReference type="ARBA" id="ARBA00022692"/>
    </source>
</evidence>
<evidence type="ECO:0000256" key="1">
    <source>
        <dbReference type="ARBA" id="ARBA00004141"/>
    </source>
</evidence>
<dbReference type="InterPro" id="IPR000175">
    <property type="entry name" value="Na/ntran_symport"/>
</dbReference>
<dbReference type="PANTHER" id="PTHR11616:SF254">
    <property type="entry name" value="TRANSPORTER"/>
    <property type="match status" value="1"/>
</dbReference>
<dbReference type="PROSITE" id="PS50267">
    <property type="entry name" value="NA_NEUROTRAN_SYMP_3"/>
    <property type="match status" value="1"/>
</dbReference>
<feature type="transmembrane region" description="Helical" evidence="8">
    <location>
        <begin position="354"/>
        <end position="372"/>
    </location>
</feature>
<evidence type="ECO:0000256" key="3">
    <source>
        <dbReference type="ARBA" id="ARBA00022448"/>
    </source>
</evidence>
<keyword evidence="3" id="KW-0813">Transport</keyword>
<keyword evidence="7 8" id="KW-0472">Membrane</keyword>
<keyword evidence="4 8" id="KW-0812">Transmembrane</keyword>
<dbReference type="EMBL" id="JAPWTJ010002167">
    <property type="protein sequence ID" value="KAJ8967593.1"/>
    <property type="molecule type" value="Genomic_DNA"/>
</dbReference>
<evidence type="ECO:0000256" key="2">
    <source>
        <dbReference type="ARBA" id="ARBA00006459"/>
    </source>
</evidence>
<comment type="subcellular location">
    <subcellularLocation>
        <location evidence="1">Membrane</location>
        <topology evidence="1">Multi-pass membrane protein</topology>
    </subcellularLocation>
</comment>
<protein>
    <submittedName>
        <fullName evidence="9">Uncharacterized protein</fullName>
    </submittedName>
</protein>
<evidence type="ECO:0000256" key="5">
    <source>
        <dbReference type="ARBA" id="ARBA00022847"/>
    </source>
</evidence>
<comment type="similarity">
    <text evidence="2">Belongs to the sodium:neurotransmitter symporter (SNF) (TC 2.A.22) family.</text>
</comment>
<evidence type="ECO:0000256" key="6">
    <source>
        <dbReference type="ARBA" id="ARBA00022989"/>
    </source>
</evidence>
<evidence type="ECO:0000256" key="7">
    <source>
        <dbReference type="ARBA" id="ARBA00023136"/>
    </source>
</evidence>
<comment type="caution">
    <text evidence="9">The sequence shown here is derived from an EMBL/GenBank/DDBJ whole genome shotgun (WGS) entry which is preliminary data.</text>
</comment>
<feature type="transmembrane region" description="Helical" evidence="8">
    <location>
        <begin position="392"/>
        <end position="410"/>
    </location>
</feature>
<keyword evidence="10" id="KW-1185">Reference proteome</keyword>